<evidence type="ECO:0000313" key="10">
    <source>
        <dbReference type="EMBL" id="BBO85717.1"/>
    </source>
</evidence>
<evidence type="ECO:0000259" key="9">
    <source>
        <dbReference type="Pfam" id="PF12704"/>
    </source>
</evidence>
<evidence type="ECO:0000259" key="8">
    <source>
        <dbReference type="Pfam" id="PF02687"/>
    </source>
</evidence>
<protein>
    <submittedName>
        <fullName evidence="10">Multidrug ABC transporter substrate-binding protein</fullName>
    </submittedName>
</protein>
<feature type="transmembrane region" description="Helical" evidence="7">
    <location>
        <begin position="325"/>
        <end position="349"/>
    </location>
</feature>
<gene>
    <name evidence="10" type="ORF">DSCO28_62830</name>
</gene>
<name>A0A5K7ZZM7_9BACT</name>
<dbReference type="Pfam" id="PF02687">
    <property type="entry name" value="FtsX"/>
    <property type="match status" value="1"/>
</dbReference>
<dbReference type="InterPro" id="IPR050250">
    <property type="entry name" value="Macrolide_Exporter_MacB"/>
</dbReference>
<dbReference type="RefSeq" id="WP_231713983.1">
    <property type="nucleotide sequence ID" value="NZ_AP021876.1"/>
</dbReference>
<keyword evidence="5 7" id="KW-0472">Membrane</keyword>
<reference evidence="10 11" key="1">
    <citation type="submission" date="2019-11" db="EMBL/GenBank/DDBJ databases">
        <title>Comparative genomics of hydrocarbon-degrading Desulfosarcina strains.</title>
        <authorList>
            <person name="Watanabe M."/>
            <person name="Kojima H."/>
            <person name="Fukui M."/>
        </authorList>
    </citation>
    <scope>NUCLEOTIDE SEQUENCE [LARGE SCALE GENOMIC DNA]</scope>
    <source>
        <strain evidence="10 11">28bB2T</strain>
    </source>
</reference>
<dbReference type="KEGG" id="dov:DSCO28_62830"/>
<evidence type="ECO:0000256" key="2">
    <source>
        <dbReference type="ARBA" id="ARBA00022475"/>
    </source>
</evidence>
<feature type="transmembrane region" description="Helical" evidence="7">
    <location>
        <begin position="280"/>
        <end position="305"/>
    </location>
</feature>
<organism evidence="10 11">
    <name type="scientific">Desulfosarcina ovata subsp. sediminis</name>
    <dbReference type="NCBI Taxonomy" id="885957"/>
    <lineage>
        <taxon>Bacteria</taxon>
        <taxon>Pseudomonadati</taxon>
        <taxon>Thermodesulfobacteriota</taxon>
        <taxon>Desulfobacteria</taxon>
        <taxon>Desulfobacterales</taxon>
        <taxon>Desulfosarcinaceae</taxon>
        <taxon>Desulfosarcina</taxon>
    </lineage>
</organism>
<keyword evidence="2" id="KW-1003">Cell membrane</keyword>
<dbReference type="PANTHER" id="PTHR30572">
    <property type="entry name" value="MEMBRANE COMPONENT OF TRANSPORTER-RELATED"/>
    <property type="match status" value="1"/>
</dbReference>
<feature type="transmembrane region" description="Helical" evidence="7">
    <location>
        <begin position="21"/>
        <end position="41"/>
    </location>
</feature>
<comment type="subcellular location">
    <subcellularLocation>
        <location evidence="1">Cell membrane</location>
        <topology evidence="1">Multi-pass membrane protein</topology>
    </subcellularLocation>
</comment>
<evidence type="ECO:0000256" key="3">
    <source>
        <dbReference type="ARBA" id="ARBA00022692"/>
    </source>
</evidence>
<evidence type="ECO:0000256" key="5">
    <source>
        <dbReference type="ARBA" id="ARBA00023136"/>
    </source>
</evidence>
<dbReference type="Proteomes" id="UP000425960">
    <property type="component" value="Chromosome"/>
</dbReference>
<evidence type="ECO:0000256" key="7">
    <source>
        <dbReference type="SAM" id="Phobius"/>
    </source>
</evidence>
<evidence type="ECO:0000256" key="6">
    <source>
        <dbReference type="ARBA" id="ARBA00038076"/>
    </source>
</evidence>
<keyword evidence="4 7" id="KW-1133">Transmembrane helix</keyword>
<dbReference type="EMBL" id="AP021876">
    <property type="protein sequence ID" value="BBO85717.1"/>
    <property type="molecule type" value="Genomic_DNA"/>
</dbReference>
<dbReference type="GO" id="GO:0005886">
    <property type="term" value="C:plasma membrane"/>
    <property type="evidence" value="ECO:0007669"/>
    <property type="project" value="UniProtKB-SubCell"/>
</dbReference>
<feature type="domain" description="ABC3 transporter permease C-terminal" evidence="8">
    <location>
        <begin position="284"/>
        <end position="397"/>
    </location>
</feature>
<proteinExistence type="inferred from homology"/>
<evidence type="ECO:0000256" key="1">
    <source>
        <dbReference type="ARBA" id="ARBA00004651"/>
    </source>
</evidence>
<sequence length="404" mass="42747">MMLWETFLLAQRTIRRNVMRSSLTILGIVIGVAAVILMVTLGSGATAKVTRDISRLGSNMLHVRPGQGMRGPGGARSSSDQFTVADATAIRNSVAGLSAVAPTAQTSKQAIHGSANWSTSVTGATNAYLTVQGWELAEGRVFSDAETKAGKGVCLIGHTVQKELFGSESPIGKAMRLEAISFRVIGTLKEKGQSSFGDDQDDIVIIPLRTLQRRMTGTTDVGTILVSVADGISTETVKSEIESLMRERRGIRSDQEDDFHVRDMKELIDTLTGTTTVLTALLSAVAGVSLLVGGIGIMNIMMVSVTERTREIGTRLAIGALEREVLMQFLVEAVVLASFGGLIGIATGLCGAAVGSRLIGVPFVFRPGIVAAAFLFSGAVGIAFGYFPARKAAQLNPIEALRYE</sequence>
<comment type="similarity">
    <text evidence="6">Belongs to the ABC-4 integral membrane protein family.</text>
</comment>
<dbReference type="PANTHER" id="PTHR30572:SF4">
    <property type="entry name" value="ABC TRANSPORTER PERMEASE YTRF"/>
    <property type="match status" value="1"/>
</dbReference>
<evidence type="ECO:0000256" key="4">
    <source>
        <dbReference type="ARBA" id="ARBA00022989"/>
    </source>
</evidence>
<dbReference type="InterPro" id="IPR025857">
    <property type="entry name" value="MacB_PCD"/>
</dbReference>
<evidence type="ECO:0000313" key="11">
    <source>
        <dbReference type="Proteomes" id="UP000425960"/>
    </source>
</evidence>
<dbReference type="Pfam" id="PF12704">
    <property type="entry name" value="MacB_PCD"/>
    <property type="match status" value="1"/>
</dbReference>
<feature type="transmembrane region" description="Helical" evidence="7">
    <location>
        <begin position="369"/>
        <end position="387"/>
    </location>
</feature>
<accession>A0A5K7ZZM7</accession>
<dbReference type="GO" id="GO:0022857">
    <property type="term" value="F:transmembrane transporter activity"/>
    <property type="evidence" value="ECO:0007669"/>
    <property type="project" value="TreeGrafter"/>
</dbReference>
<keyword evidence="3 7" id="KW-0812">Transmembrane</keyword>
<feature type="domain" description="MacB-like periplasmic core" evidence="9">
    <location>
        <begin position="21"/>
        <end position="243"/>
    </location>
</feature>
<dbReference type="AlphaFoldDB" id="A0A5K7ZZM7"/>
<dbReference type="InterPro" id="IPR003838">
    <property type="entry name" value="ABC3_permease_C"/>
</dbReference>